<comment type="caution">
    <text evidence="2">The sequence shown here is derived from an EMBL/GenBank/DDBJ whole genome shotgun (WGS) entry which is preliminary data.</text>
</comment>
<sequence length="571" mass="64245">MDLVTQNLVAAFKAEESLPKKTDDATVLEHFVNYCAVSNEYGEEFDVGDLYTGGGDDLGIDGVAVIVNGTLVLDEEEVQDLVSTNKYLEVNLVFCQSKSGGFSGDEISNTFFGLKDLLSVKPSMTRNSRIAEKERLIKFIYGQSALFKRGNPSVKIYYATTGKWQEDPKLVKRIDVERDGLMDLDIFESVEFIPVDAKTLQRLYSNAKNRFSKSIEFASKITLPALPGIQESYLGYLPSEEFMKLISDDSGNMLKGLFYDNVRDFQGDNDVNMEIEKTLEDEARRLFVLMNNGVTVVADSIQKTGDNFTLEGYQVVNGCQTSNVLFRNKNKLEKVQIPFKLIVSQDGAVKNKIIKATNRQTMVKPEELTSLTDFQKSLEDYYEAGDGDSQLYYERRSQQFRATTGIEKIRIVTIANQIRAFASMFLAVPHQASRYYGSLLKSIESRIFVADHPPVAYYASALALYRLESLFRRKGLDTKYRPFKYHLLPVARFIIAGETTERMNSNKFEKYCERVATAFKDDKIATTVFSKAAGALDSVLCGNYERDKAKDAALFTAAIASLKRSEARDAI</sequence>
<organism evidence="2 3">
    <name type="scientific">Candidimonas humi</name>
    <dbReference type="NCBI Taxonomy" id="683355"/>
    <lineage>
        <taxon>Bacteria</taxon>
        <taxon>Pseudomonadati</taxon>
        <taxon>Pseudomonadota</taxon>
        <taxon>Betaproteobacteria</taxon>
        <taxon>Burkholderiales</taxon>
        <taxon>Alcaligenaceae</taxon>
        <taxon>Candidimonas</taxon>
    </lineage>
</organism>
<dbReference type="InterPro" id="IPR018891">
    <property type="entry name" value="AIPR_C"/>
</dbReference>
<evidence type="ECO:0000259" key="1">
    <source>
        <dbReference type="Pfam" id="PF10592"/>
    </source>
</evidence>
<evidence type="ECO:0000313" key="2">
    <source>
        <dbReference type="EMBL" id="MFC4200939.1"/>
    </source>
</evidence>
<evidence type="ECO:0000313" key="3">
    <source>
        <dbReference type="Proteomes" id="UP001595848"/>
    </source>
</evidence>
<reference evidence="3" key="1">
    <citation type="journal article" date="2019" name="Int. J. Syst. Evol. Microbiol.">
        <title>The Global Catalogue of Microorganisms (GCM) 10K type strain sequencing project: providing services to taxonomists for standard genome sequencing and annotation.</title>
        <authorList>
            <consortium name="The Broad Institute Genomics Platform"/>
            <consortium name="The Broad Institute Genome Sequencing Center for Infectious Disease"/>
            <person name="Wu L."/>
            <person name="Ma J."/>
        </authorList>
    </citation>
    <scope>NUCLEOTIDE SEQUENCE [LARGE SCALE GENOMIC DNA]</scope>
    <source>
        <strain evidence="3">LMG 24813</strain>
    </source>
</reference>
<dbReference type="EMBL" id="JBHSBV010000002">
    <property type="protein sequence ID" value="MFC4200939.1"/>
    <property type="molecule type" value="Genomic_DNA"/>
</dbReference>
<accession>A0ABV8NWQ9</accession>
<gene>
    <name evidence="2" type="ORF">ACFOY1_08240</name>
</gene>
<dbReference type="RefSeq" id="WP_217963841.1">
    <property type="nucleotide sequence ID" value="NZ_JAHTBN010000003.1"/>
</dbReference>
<keyword evidence="3" id="KW-1185">Reference proteome</keyword>
<feature type="domain" description="Abortive phage infection protein C-terminal" evidence="1">
    <location>
        <begin position="258"/>
        <end position="517"/>
    </location>
</feature>
<protein>
    <submittedName>
        <fullName evidence="2">AIPR family protein</fullName>
    </submittedName>
</protein>
<name>A0ABV8NWQ9_9BURK</name>
<dbReference type="Proteomes" id="UP001595848">
    <property type="component" value="Unassembled WGS sequence"/>
</dbReference>
<proteinExistence type="predicted"/>
<dbReference type="Pfam" id="PF10592">
    <property type="entry name" value="AIPR"/>
    <property type="match status" value="1"/>
</dbReference>